<dbReference type="PANTHER" id="PTHR45947">
    <property type="entry name" value="SULFOQUINOVOSYL TRANSFERASE SQD2"/>
    <property type="match status" value="1"/>
</dbReference>
<dbReference type="Pfam" id="PF00534">
    <property type="entry name" value="Glycos_transf_1"/>
    <property type="match status" value="1"/>
</dbReference>
<proteinExistence type="predicted"/>
<dbReference type="RefSeq" id="WP_182490966.1">
    <property type="nucleotide sequence ID" value="NZ_BAAAOV010000016.1"/>
</dbReference>
<evidence type="ECO:0000313" key="4">
    <source>
        <dbReference type="EMBL" id="MBA8848158.1"/>
    </source>
</evidence>
<dbReference type="AlphaFoldDB" id="A0A839EEV5"/>
<evidence type="ECO:0000259" key="3">
    <source>
        <dbReference type="Pfam" id="PF00534"/>
    </source>
</evidence>
<protein>
    <recommendedName>
        <fullName evidence="1">D-inositol 3-phosphate glycosyltransferase</fullName>
    </recommendedName>
</protein>
<name>A0A839EEV5_9MICO</name>
<accession>A0A839EEV5</accession>
<evidence type="ECO:0000256" key="2">
    <source>
        <dbReference type="ARBA" id="ARBA00022679"/>
    </source>
</evidence>
<dbReference type="InterPro" id="IPR050194">
    <property type="entry name" value="Glycosyltransferase_grp1"/>
</dbReference>
<organism evidence="4 5">
    <name type="scientific">Microcella alkalica</name>
    <dbReference type="NCBI Taxonomy" id="355930"/>
    <lineage>
        <taxon>Bacteria</taxon>
        <taxon>Bacillati</taxon>
        <taxon>Actinomycetota</taxon>
        <taxon>Actinomycetes</taxon>
        <taxon>Micrococcales</taxon>
        <taxon>Microbacteriaceae</taxon>
        <taxon>Microcella</taxon>
    </lineage>
</organism>
<dbReference type="SUPFAM" id="SSF53756">
    <property type="entry name" value="UDP-Glycosyltransferase/glycogen phosphorylase"/>
    <property type="match status" value="1"/>
</dbReference>
<dbReference type="PANTHER" id="PTHR45947:SF3">
    <property type="entry name" value="SULFOQUINOVOSYL TRANSFERASE SQD2"/>
    <property type="match status" value="1"/>
</dbReference>
<sequence>MGFYESTRATHRHRRGPIAAVRSAYFRSLDAVVVPGEAATDALVSMGVSRSRIVEGFNAVDVEFFHSQTNQERRLRGGSASNTVDFDFIYVGQFIERKNLESLLDALREVPEARLLLVGSGAHRTVLEERVLAWGLEHRVFFHPPVENRELPRLFARSRTLVLPSTEEVWGLVVNEGLAAGLSAIVSSAAGVAPSVVGMRGVLVADPHSAGLARAMRESLAASEAPIKSPEILRHTPVAFARQFARALELVQ</sequence>
<evidence type="ECO:0000256" key="1">
    <source>
        <dbReference type="ARBA" id="ARBA00021292"/>
    </source>
</evidence>
<keyword evidence="5" id="KW-1185">Reference proteome</keyword>
<dbReference type="GO" id="GO:0016757">
    <property type="term" value="F:glycosyltransferase activity"/>
    <property type="evidence" value="ECO:0007669"/>
    <property type="project" value="InterPro"/>
</dbReference>
<dbReference type="Gene3D" id="3.40.50.2000">
    <property type="entry name" value="Glycogen Phosphorylase B"/>
    <property type="match status" value="2"/>
</dbReference>
<reference evidence="4 5" key="1">
    <citation type="submission" date="2020-07" db="EMBL/GenBank/DDBJ databases">
        <title>Sequencing the genomes of 1000 actinobacteria strains.</title>
        <authorList>
            <person name="Klenk H.-P."/>
        </authorList>
    </citation>
    <scope>NUCLEOTIDE SEQUENCE [LARGE SCALE GENOMIC DNA]</scope>
    <source>
        <strain evidence="4 5">DSM 19663</strain>
    </source>
</reference>
<comment type="caution">
    <text evidence="4">The sequence shown here is derived from an EMBL/GenBank/DDBJ whole genome shotgun (WGS) entry which is preliminary data.</text>
</comment>
<dbReference type="CDD" id="cd03801">
    <property type="entry name" value="GT4_PimA-like"/>
    <property type="match status" value="1"/>
</dbReference>
<keyword evidence="2 4" id="KW-0808">Transferase</keyword>
<dbReference type="Proteomes" id="UP000585905">
    <property type="component" value="Unassembled WGS sequence"/>
</dbReference>
<feature type="domain" description="Glycosyl transferase family 1" evidence="3">
    <location>
        <begin position="76"/>
        <end position="223"/>
    </location>
</feature>
<evidence type="ECO:0000313" key="5">
    <source>
        <dbReference type="Proteomes" id="UP000585905"/>
    </source>
</evidence>
<gene>
    <name evidence="4" type="ORF">FHX53_001757</name>
</gene>
<dbReference type="EMBL" id="JACGWX010000004">
    <property type="protein sequence ID" value="MBA8848158.1"/>
    <property type="molecule type" value="Genomic_DNA"/>
</dbReference>
<dbReference type="InterPro" id="IPR001296">
    <property type="entry name" value="Glyco_trans_1"/>
</dbReference>